<evidence type="ECO:0000313" key="1">
    <source>
        <dbReference type="EMBL" id="RDB21891.1"/>
    </source>
</evidence>
<dbReference type="AlphaFoldDB" id="A0A369JI82"/>
<protein>
    <submittedName>
        <fullName evidence="1">Uncharacterized protein</fullName>
    </submittedName>
</protein>
<dbReference type="EMBL" id="LUEZ02000053">
    <property type="protein sequence ID" value="RDB21891.1"/>
    <property type="molecule type" value="Genomic_DNA"/>
</dbReference>
<gene>
    <name evidence="1" type="ORF">Hypma_010840</name>
</gene>
<name>A0A369JI82_HYPMA</name>
<proteinExistence type="predicted"/>
<organism evidence="1 2">
    <name type="scientific">Hypsizygus marmoreus</name>
    <name type="common">White beech mushroom</name>
    <name type="synonym">Agaricus marmoreus</name>
    <dbReference type="NCBI Taxonomy" id="39966"/>
    <lineage>
        <taxon>Eukaryota</taxon>
        <taxon>Fungi</taxon>
        <taxon>Dikarya</taxon>
        <taxon>Basidiomycota</taxon>
        <taxon>Agaricomycotina</taxon>
        <taxon>Agaricomycetes</taxon>
        <taxon>Agaricomycetidae</taxon>
        <taxon>Agaricales</taxon>
        <taxon>Tricholomatineae</taxon>
        <taxon>Lyophyllaceae</taxon>
        <taxon>Hypsizygus</taxon>
    </lineage>
</organism>
<dbReference type="Proteomes" id="UP000076154">
    <property type="component" value="Unassembled WGS sequence"/>
</dbReference>
<dbReference type="InParanoid" id="A0A369JI82"/>
<sequence>MTIDLTQVTTSLSGTELAASTNANLAGQGCSEKNTVVMRKDSMSSLDSADDDDLALPKFSFKARTRKRIKPFPMGTTL</sequence>
<reference evidence="1" key="1">
    <citation type="submission" date="2018-04" db="EMBL/GenBank/DDBJ databases">
        <title>Whole genome sequencing of Hypsizygus marmoreus.</title>
        <authorList>
            <person name="Choi I.-G."/>
            <person name="Min B."/>
            <person name="Kim J.-G."/>
            <person name="Kim S."/>
            <person name="Oh Y.-L."/>
            <person name="Kong W.-S."/>
            <person name="Park H."/>
            <person name="Jeong J."/>
            <person name="Song E.-S."/>
        </authorList>
    </citation>
    <scope>NUCLEOTIDE SEQUENCE [LARGE SCALE GENOMIC DNA]</scope>
    <source>
        <strain evidence="1">51987-8</strain>
    </source>
</reference>
<accession>A0A369JI82</accession>
<keyword evidence="2" id="KW-1185">Reference proteome</keyword>
<evidence type="ECO:0000313" key="2">
    <source>
        <dbReference type="Proteomes" id="UP000076154"/>
    </source>
</evidence>
<comment type="caution">
    <text evidence="1">The sequence shown here is derived from an EMBL/GenBank/DDBJ whole genome shotgun (WGS) entry which is preliminary data.</text>
</comment>